<dbReference type="OrthoDB" id="1673646at2"/>
<dbReference type="CDD" id="cd01948">
    <property type="entry name" value="EAL"/>
    <property type="match status" value="1"/>
</dbReference>
<protein>
    <submittedName>
        <fullName evidence="2">EAL domain-containing protein (Putative c-di-GMP-specific phosphodiesterase class I)</fullName>
    </submittedName>
</protein>
<organism evidence="2 3">
    <name type="scientific">Thiobaca trueperi</name>
    <dbReference type="NCBI Taxonomy" id="127458"/>
    <lineage>
        <taxon>Bacteria</taxon>
        <taxon>Pseudomonadati</taxon>
        <taxon>Pseudomonadota</taxon>
        <taxon>Gammaproteobacteria</taxon>
        <taxon>Chromatiales</taxon>
        <taxon>Chromatiaceae</taxon>
        <taxon>Thiobaca</taxon>
    </lineage>
</organism>
<sequence length="358" mass="39821">MPCARCQTIPLSSDEPGNLLLTCAVRELMDKLTGFLEHQGLGGCVEDRVVRLPNTRLREFLVLVRDSGAFNRLEYQGISALRLDSGETLTFHAFTRARTLDRWLSLLDADALLDILEHRRFISWFQPILAADTGAVIGHEALLRGQRQDGSLMFPGEILSTAADNDLLFQVDRQARETALHSAAAQCLDGQLFINFIPTAIYDPAHCLQSTVGWAKNLGIAPDRIVFEVVETERVDDIEHLKRILDFYRTSGYRVALDDVGSGYASLNLLAQIRPDIIKVDMEIIRHIDTDPGRQTVFRALIGIARELDIQVLAEGIETPGELAHVVAEGADLLQGYLFARPAPEPPQPNGLEFWTKS</sequence>
<dbReference type="PANTHER" id="PTHR33121:SF15">
    <property type="entry name" value="BLUE LIGHT- AND TEMPERATURE-REGULATED ANTIREPRESSOR BLUF"/>
    <property type="match status" value="1"/>
</dbReference>
<feature type="domain" description="EAL" evidence="1">
    <location>
        <begin position="105"/>
        <end position="356"/>
    </location>
</feature>
<dbReference type="InterPro" id="IPR050706">
    <property type="entry name" value="Cyclic-di-GMP_PDE-like"/>
</dbReference>
<dbReference type="SUPFAM" id="SSF141868">
    <property type="entry name" value="EAL domain-like"/>
    <property type="match status" value="1"/>
</dbReference>
<keyword evidence="3" id="KW-1185">Reference proteome</keyword>
<dbReference type="InterPro" id="IPR035919">
    <property type="entry name" value="EAL_sf"/>
</dbReference>
<dbReference type="GO" id="GO:0071111">
    <property type="term" value="F:cyclic-guanylate-specific phosphodiesterase activity"/>
    <property type="evidence" value="ECO:0007669"/>
    <property type="project" value="InterPro"/>
</dbReference>
<name>A0A4R3MUU7_9GAMM</name>
<dbReference type="SMART" id="SM00052">
    <property type="entry name" value="EAL"/>
    <property type="match status" value="1"/>
</dbReference>
<dbReference type="Pfam" id="PF00563">
    <property type="entry name" value="EAL"/>
    <property type="match status" value="1"/>
</dbReference>
<dbReference type="AlphaFoldDB" id="A0A4R3MUU7"/>
<dbReference type="EMBL" id="SMAO01000006">
    <property type="protein sequence ID" value="TCT20270.1"/>
    <property type="molecule type" value="Genomic_DNA"/>
</dbReference>
<dbReference type="PROSITE" id="PS50883">
    <property type="entry name" value="EAL"/>
    <property type="match status" value="1"/>
</dbReference>
<dbReference type="Proteomes" id="UP000295717">
    <property type="component" value="Unassembled WGS sequence"/>
</dbReference>
<evidence type="ECO:0000313" key="2">
    <source>
        <dbReference type="EMBL" id="TCT20270.1"/>
    </source>
</evidence>
<gene>
    <name evidence="2" type="ORF">EDC35_106197</name>
</gene>
<dbReference type="RefSeq" id="WP_132977666.1">
    <property type="nucleotide sequence ID" value="NZ_SMAO01000006.1"/>
</dbReference>
<evidence type="ECO:0000259" key="1">
    <source>
        <dbReference type="PROSITE" id="PS50883"/>
    </source>
</evidence>
<accession>A0A4R3MUU7</accession>
<dbReference type="InterPro" id="IPR001633">
    <property type="entry name" value="EAL_dom"/>
</dbReference>
<reference evidence="2 3" key="1">
    <citation type="submission" date="2019-03" db="EMBL/GenBank/DDBJ databases">
        <title>Genomic Encyclopedia of Type Strains, Phase IV (KMG-IV): sequencing the most valuable type-strain genomes for metagenomic binning, comparative biology and taxonomic classification.</title>
        <authorList>
            <person name="Goeker M."/>
        </authorList>
    </citation>
    <scope>NUCLEOTIDE SEQUENCE [LARGE SCALE GENOMIC DNA]</scope>
    <source>
        <strain evidence="2 3">DSM 13587</strain>
    </source>
</reference>
<proteinExistence type="predicted"/>
<evidence type="ECO:0000313" key="3">
    <source>
        <dbReference type="Proteomes" id="UP000295717"/>
    </source>
</evidence>
<dbReference type="PANTHER" id="PTHR33121">
    <property type="entry name" value="CYCLIC DI-GMP PHOSPHODIESTERASE PDEF"/>
    <property type="match status" value="1"/>
</dbReference>
<dbReference type="Gene3D" id="3.20.20.450">
    <property type="entry name" value="EAL domain"/>
    <property type="match status" value="1"/>
</dbReference>
<comment type="caution">
    <text evidence="2">The sequence shown here is derived from an EMBL/GenBank/DDBJ whole genome shotgun (WGS) entry which is preliminary data.</text>
</comment>